<feature type="region of interest" description="Disordered" evidence="3">
    <location>
        <begin position="1"/>
        <end position="29"/>
    </location>
</feature>
<organism evidence="5 6">
    <name type="scientific">Plutella xylostella</name>
    <name type="common">Diamondback moth</name>
    <name type="synonym">Plutella maculipennis</name>
    <dbReference type="NCBI Taxonomy" id="51655"/>
    <lineage>
        <taxon>Eukaryota</taxon>
        <taxon>Metazoa</taxon>
        <taxon>Ecdysozoa</taxon>
        <taxon>Arthropoda</taxon>
        <taxon>Hexapoda</taxon>
        <taxon>Insecta</taxon>
        <taxon>Pterygota</taxon>
        <taxon>Neoptera</taxon>
        <taxon>Endopterygota</taxon>
        <taxon>Lepidoptera</taxon>
        <taxon>Glossata</taxon>
        <taxon>Ditrysia</taxon>
        <taxon>Yponomeutoidea</taxon>
        <taxon>Plutellidae</taxon>
        <taxon>Plutella</taxon>
    </lineage>
</organism>
<dbReference type="GO" id="GO:0000242">
    <property type="term" value="C:pericentriolar material"/>
    <property type="evidence" value="ECO:0007669"/>
    <property type="project" value="TreeGrafter"/>
</dbReference>
<dbReference type="PANTHER" id="PTHR46930:SF1">
    <property type="entry name" value="CDK5 REGULATORY SUBUNIT-ASSOCIATED PROTEIN 2"/>
    <property type="match status" value="1"/>
</dbReference>
<gene>
    <name evidence="5" type="ORF">PLXY2_LOCUS2264</name>
</gene>
<dbReference type="GO" id="GO:0035371">
    <property type="term" value="C:microtubule plus-end"/>
    <property type="evidence" value="ECO:0007669"/>
    <property type="project" value="TreeGrafter"/>
</dbReference>
<dbReference type="GO" id="GO:0005737">
    <property type="term" value="C:cytoplasm"/>
    <property type="evidence" value="ECO:0007669"/>
    <property type="project" value="UniProtKB-SubCell"/>
</dbReference>
<dbReference type="GO" id="GO:0090266">
    <property type="term" value="P:regulation of mitotic cell cycle spindle assembly checkpoint"/>
    <property type="evidence" value="ECO:0007669"/>
    <property type="project" value="TreeGrafter"/>
</dbReference>
<evidence type="ECO:0000256" key="3">
    <source>
        <dbReference type="SAM" id="MobiDB-lite"/>
    </source>
</evidence>
<dbReference type="PANTHER" id="PTHR46930">
    <property type="entry name" value="CDK5 REGULATORY SUBUNIT-ASSOCIATED PROTEIN 2"/>
    <property type="match status" value="1"/>
</dbReference>
<dbReference type="GO" id="GO:0008017">
    <property type="term" value="F:microtubule binding"/>
    <property type="evidence" value="ECO:0007669"/>
    <property type="project" value="TreeGrafter"/>
</dbReference>
<reference evidence="5" key="1">
    <citation type="submission" date="2020-11" db="EMBL/GenBank/DDBJ databases">
        <authorList>
            <person name="Whiteford S."/>
        </authorList>
    </citation>
    <scope>NUCLEOTIDE SEQUENCE</scope>
</reference>
<evidence type="ECO:0000259" key="4">
    <source>
        <dbReference type="Pfam" id="PF07989"/>
    </source>
</evidence>
<keyword evidence="6" id="KW-1185">Reference proteome</keyword>
<dbReference type="GO" id="GO:0097431">
    <property type="term" value="C:mitotic spindle pole"/>
    <property type="evidence" value="ECO:0007669"/>
    <property type="project" value="TreeGrafter"/>
</dbReference>
<comment type="subcellular location">
    <subcellularLocation>
        <location evidence="1">Cytoplasm</location>
    </subcellularLocation>
</comment>
<dbReference type="AlphaFoldDB" id="A0A8S4DMI9"/>
<dbReference type="InterPro" id="IPR012943">
    <property type="entry name" value="Cnn_1N"/>
</dbReference>
<dbReference type="GO" id="GO:0046600">
    <property type="term" value="P:negative regulation of centriole replication"/>
    <property type="evidence" value="ECO:0007669"/>
    <property type="project" value="TreeGrafter"/>
</dbReference>
<protein>
    <submittedName>
        <fullName evidence="5">(diamondback moth) hypothetical protein</fullName>
    </submittedName>
</protein>
<evidence type="ECO:0000313" key="6">
    <source>
        <dbReference type="Proteomes" id="UP000653454"/>
    </source>
</evidence>
<comment type="caution">
    <text evidence="5">The sequence shown here is derived from an EMBL/GenBank/DDBJ whole genome shotgun (WGS) entry which is preliminary data.</text>
</comment>
<dbReference type="GO" id="GO:0007059">
    <property type="term" value="P:chromosome segregation"/>
    <property type="evidence" value="ECO:0007669"/>
    <property type="project" value="TreeGrafter"/>
</dbReference>
<name>A0A8S4DMI9_PLUXY</name>
<sequence length="86" mass="9466">MATLPRMHSSKHSGNIISSPFSTSPRKLQEMLPTGDGHDVTAASGVSMKQYEDQLNGLRKENFHLKLRVYFLEEKLGTGAPPAVQV</sequence>
<accession>A0A8S4DMI9</accession>
<dbReference type="GO" id="GO:0000132">
    <property type="term" value="P:establishment of mitotic spindle orientation"/>
    <property type="evidence" value="ECO:0007669"/>
    <property type="project" value="TreeGrafter"/>
</dbReference>
<evidence type="ECO:0000256" key="2">
    <source>
        <dbReference type="ARBA" id="ARBA00022490"/>
    </source>
</evidence>
<proteinExistence type="predicted"/>
<dbReference type="EMBL" id="CAJHNJ030000005">
    <property type="protein sequence ID" value="CAG9099679.1"/>
    <property type="molecule type" value="Genomic_DNA"/>
</dbReference>
<keyword evidence="2" id="KW-0963">Cytoplasm</keyword>
<dbReference type="GO" id="GO:0043015">
    <property type="term" value="F:gamma-tubulin binding"/>
    <property type="evidence" value="ECO:0007669"/>
    <property type="project" value="TreeGrafter"/>
</dbReference>
<feature type="compositionally biased region" description="Polar residues" evidence="3">
    <location>
        <begin position="12"/>
        <end position="26"/>
    </location>
</feature>
<dbReference type="Proteomes" id="UP000653454">
    <property type="component" value="Unassembled WGS sequence"/>
</dbReference>
<evidence type="ECO:0000313" key="5">
    <source>
        <dbReference type="EMBL" id="CAG9099679.1"/>
    </source>
</evidence>
<dbReference type="Pfam" id="PF07989">
    <property type="entry name" value="Cnn_1N"/>
    <property type="match status" value="1"/>
</dbReference>
<dbReference type="GO" id="GO:0001578">
    <property type="term" value="P:microtubule bundle formation"/>
    <property type="evidence" value="ECO:0007669"/>
    <property type="project" value="TreeGrafter"/>
</dbReference>
<feature type="domain" description="Centrosomin N-terminal motif 1" evidence="4">
    <location>
        <begin position="47"/>
        <end position="82"/>
    </location>
</feature>
<dbReference type="GO" id="GO:0007099">
    <property type="term" value="P:centriole replication"/>
    <property type="evidence" value="ECO:0007669"/>
    <property type="project" value="TreeGrafter"/>
</dbReference>
<dbReference type="InterPro" id="IPR042791">
    <property type="entry name" value="CDK5RAP2"/>
</dbReference>
<evidence type="ECO:0000256" key="1">
    <source>
        <dbReference type="ARBA" id="ARBA00004496"/>
    </source>
</evidence>